<reference evidence="3" key="3">
    <citation type="submission" date="2025-09" db="UniProtKB">
        <authorList>
            <consortium name="Ensembl"/>
        </authorList>
    </citation>
    <scope>IDENTIFICATION</scope>
</reference>
<accession>A0A4X2MDN1</accession>
<dbReference type="OrthoDB" id="9900190at2759"/>
<dbReference type="Ensembl" id="ENSVURT00010037348.1">
    <property type="protein sequence ID" value="ENSVURP00010032816.1"/>
    <property type="gene ID" value="ENSVURG00010025019.1"/>
</dbReference>
<proteinExistence type="predicted"/>
<dbReference type="RefSeq" id="XP_027707655.1">
    <property type="nucleotide sequence ID" value="XM_027851854.1"/>
</dbReference>
<dbReference type="OMA" id="QPDQVMS"/>
<dbReference type="GeneTree" id="ENSGT00390000006729"/>
<reference evidence="3" key="2">
    <citation type="submission" date="2025-08" db="UniProtKB">
        <authorList>
            <consortium name="Ensembl"/>
        </authorList>
    </citation>
    <scope>IDENTIFICATION</scope>
</reference>
<keyword evidence="4" id="KW-1185">Reference proteome</keyword>
<feature type="compositionally biased region" description="Low complexity" evidence="1">
    <location>
        <begin position="196"/>
        <end position="210"/>
    </location>
</feature>
<feature type="region of interest" description="Disordered" evidence="1">
    <location>
        <begin position="260"/>
        <end position="294"/>
    </location>
</feature>
<evidence type="ECO:0000313" key="4">
    <source>
        <dbReference type="Proteomes" id="UP000314987"/>
    </source>
</evidence>
<sequence length="500" mass="56445">MASKPQTYSAKQMPFYYENEVCRQAHFIKSPPPQLFSSQTSWKSRYFILSKNEENCYSLQYFKDHHCRGSIEVDQISNVEVGISNHEKMAIVQKMFKCLPDEVMSIITPKRAYFLIGKDWRTIEDWVSFISSTCLDLKVTHQNVKNPNLINQDARNEVNVVQPLESKGNQNIYQTIPGISDDVQEIHFSEERRPASYPGHSSGSPSSPEGKTCSSLPRNSLPDMKTFALIKSHAVKLKTLNYFPKSQRKHDFLLKQHQIEGNSSRPSQSPPTSDLAPEDQQETEEENHYLSPRSVLAQLDTIIASNEGKEFAESKESDQDSKSTDDLYMSMKSCFDEEKFQQPSNSKDEAQAFPVNQAEGLNQQGQELCHSSGSEGPKTKNQKMGLVSLSVVQLSRIINNIPAGSPLEEVNVFLFKNDISKYLTLTQAIGHICVAQWEGPPHLGCIFHHGDRLSAVNDLKPHTLEEVGLFLDRSLRKEVKLTICRIPDSDKFHTVACACS</sequence>
<dbReference type="GeneID" id="114035607"/>
<name>A0A4X2MDN1_VOMUR</name>
<dbReference type="InterPro" id="IPR001849">
    <property type="entry name" value="PH_domain"/>
</dbReference>
<dbReference type="InterPro" id="IPR011993">
    <property type="entry name" value="PH-like_dom_sf"/>
</dbReference>
<evidence type="ECO:0000313" key="3">
    <source>
        <dbReference type="Ensembl" id="ENSVURP00010032816.1"/>
    </source>
</evidence>
<evidence type="ECO:0000259" key="2">
    <source>
        <dbReference type="PROSITE" id="PS50003"/>
    </source>
</evidence>
<feature type="domain" description="PH" evidence="2">
    <location>
        <begin position="20"/>
        <end position="135"/>
    </location>
</feature>
<dbReference type="InterPro" id="IPR042986">
    <property type="entry name" value="PLEKHS1"/>
</dbReference>
<protein>
    <recommendedName>
        <fullName evidence="2">PH domain-containing protein</fullName>
    </recommendedName>
</protein>
<dbReference type="Proteomes" id="UP000314987">
    <property type="component" value="Unassembled WGS sequence"/>
</dbReference>
<dbReference type="PANTHER" id="PTHR47014">
    <property type="entry name" value="PLECKSTRIN HOMOLOGY DOMAIN-CONTAINING FAMILY S MEMBER 1"/>
    <property type="match status" value="1"/>
</dbReference>
<dbReference type="RefSeq" id="XP_027707654.1">
    <property type="nucleotide sequence ID" value="XM_027851853.1"/>
</dbReference>
<dbReference type="Gene3D" id="2.30.29.30">
    <property type="entry name" value="Pleckstrin-homology domain (PH domain)/Phosphotyrosine-binding domain (PTB)"/>
    <property type="match status" value="1"/>
</dbReference>
<dbReference type="AlphaFoldDB" id="A0A4X2MDN1"/>
<gene>
    <name evidence="3" type="primary">PLEKHS1</name>
</gene>
<reference evidence="4" key="1">
    <citation type="submission" date="2018-12" db="EMBL/GenBank/DDBJ databases">
        <authorList>
            <person name="Yazar S."/>
        </authorList>
    </citation>
    <scope>NUCLEOTIDE SEQUENCE [LARGE SCALE GENOMIC DNA]</scope>
</reference>
<feature type="compositionally biased region" description="Acidic residues" evidence="1">
    <location>
        <begin position="276"/>
        <end position="285"/>
    </location>
</feature>
<dbReference type="PANTHER" id="PTHR47014:SF1">
    <property type="entry name" value="PLECKSTRIN HOMOLOGY DOMAIN-CONTAINING FAMILY S MEMBER 1"/>
    <property type="match status" value="1"/>
</dbReference>
<organism evidence="3 4">
    <name type="scientific">Vombatus ursinus</name>
    <name type="common">Common wombat</name>
    <dbReference type="NCBI Taxonomy" id="29139"/>
    <lineage>
        <taxon>Eukaryota</taxon>
        <taxon>Metazoa</taxon>
        <taxon>Chordata</taxon>
        <taxon>Craniata</taxon>
        <taxon>Vertebrata</taxon>
        <taxon>Euteleostomi</taxon>
        <taxon>Mammalia</taxon>
        <taxon>Metatheria</taxon>
        <taxon>Diprotodontia</taxon>
        <taxon>Vombatidae</taxon>
        <taxon>Vombatus</taxon>
    </lineage>
</organism>
<dbReference type="CTD" id="79949"/>
<dbReference type="PROSITE" id="PS50003">
    <property type="entry name" value="PH_DOMAIN"/>
    <property type="match status" value="1"/>
</dbReference>
<feature type="compositionally biased region" description="Polar residues" evidence="1">
    <location>
        <begin position="260"/>
        <end position="272"/>
    </location>
</feature>
<dbReference type="SUPFAM" id="SSF50729">
    <property type="entry name" value="PH domain-like"/>
    <property type="match status" value="1"/>
</dbReference>
<feature type="region of interest" description="Disordered" evidence="1">
    <location>
        <begin position="191"/>
        <end position="218"/>
    </location>
</feature>
<evidence type="ECO:0000256" key="1">
    <source>
        <dbReference type="SAM" id="MobiDB-lite"/>
    </source>
</evidence>
<dbReference type="STRING" id="29139.ENSVURP00010032816"/>